<organism evidence="8 9">
    <name type="scientific">Necator americanus</name>
    <name type="common">Human hookworm</name>
    <dbReference type="NCBI Taxonomy" id="51031"/>
    <lineage>
        <taxon>Eukaryota</taxon>
        <taxon>Metazoa</taxon>
        <taxon>Ecdysozoa</taxon>
        <taxon>Nematoda</taxon>
        <taxon>Chromadorea</taxon>
        <taxon>Rhabditida</taxon>
        <taxon>Rhabditina</taxon>
        <taxon>Rhabditomorpha</taxon>
        <taxon>Strongyloidea</taxon>
        <taxon>Ancylostomatidae</taxon>
        <taxon>Bunostominae</taxon>
        <taxon>Necator</taxon>
    </lineage>
</organism>
<keyword evidence="4 7" id="KW-1133">Transmembrane helix</keyword>
<feature type="transmembrane region" description="Helical" evidence="7">
    <location>
        <begin position="240"/>
        <end position="261"/>
    </location>
</feature>
<protein>
    <recommendedName>
        <fullName evidence="10">C3H1-type domain-containing protein</fullName>
    </recommendedName>
</protein>
<evidence type="ECO:0000313" key="9">
    <source>
        <dbReference type="Proteomes" id="UP001303046"/>
    </source>
</evidence>
<feature type="region of interest" description="Disordered" evidence="6">
    <location>
        <begin position="598"/>
        <end position="718"/>
    </location>
</feature>
<dbReference type="Gene3D" id="1.20.1070.10">
    <property type="entry name" value="Rhodopsin 7-helix transmembrane proteins"/>
    <property type="match status" value="1"/>
</dbReference>
<feature type="region of interest" description="Disordered" evidence="6">
    <location>
        <begin position="492"/>
        <end position="518"/>
    </location>
</feature>
<feature type="compositionally biased region" description="Basic and acidic residues" evidence="6">
    <location>
        <begin position="693"/>
        <end position="704"/>
    </location>
</feature>
<dbReference type="SUPFAM" id="SSF81321">
    <property type="entry name" value="Family A G protein-coupled receptor-like"/>
    <property type="match status" value="1"/>
</dbReference>
<accession>A0ABR1DU29</accession>
<sequence length="784" mass="88941">MWFAFEAGVADTKLLEPMLYCAFVGSSLAPYFADISSGLRGSQAQFELAETTYSPPTPRKSNVYSHCLGEHKLIPSGLGLFYFSHGPCRYIGPLACYIGYSFMLHCYAHNLWSLLFSFAYRYYVLVRPMPKIRTIRILILIIYIPSLLQFVTFCFANDNEDVVKKRIHQIFGYDTSQECVSGHVNILKWEALFTILHMTLPVTPVYAMILILRRRILMKLCKNEAISENSRRLHAQLLKAITYQACIPVFFFIAVVTYALGQLKIINHPILDRSDLKRQFSLRHHSAGDTNHTMSDEGPLLVYYNYHSVPISQEKIESLIKHVVVKLSAEFDKFFFCCDVRATPKDITDYAEHFQHGEIAHMSLSAEGSIEEPLCQRMLWHASTMNGAPGLIALVSDAGNYGPTLTALARGGWRIAIFHPPETSSTFLDYADEAFALPIHREQIEEQGVTNLPYVLNFPTLPSPAREDCAITAMAQDLRQNLTRLLSRLSGAMAPAPPRGAHDPAQSADTSAAPEKFVPANMITTPESLRSSESSQNLYASVDSIDDGGSQNIYAPQMLPSFLPQNQFVPVSYAPPPYAQLMEPPRFCAKCGRDAASEIGAEPPREQKNPFNQMERRNPFQHNPFQKGHEEKRRASYGMRNDMWKDNDEIGYGGKIRKDEEQQELQENGWKPGRGNSRNPFSTSANNSPTQYKGRESRDSEQREKFRKPAPQCPQWEDRHHRINNNCPLWHPYKMCLFYPNCRSTALDCGYAHPFCSEDECECAEEQKDPQLNHWIGPARSYVD</sequence>
<dbReference type="EMBL" id="JAVFWL010000005">
    <property type="protein sequence ID" value="KAK6753929.1"/>
    <property type="molecule type" value="Genomic_DNA"/>
</dbReference>
<comment type="caution">
    <text evidence="8">The sequence shown here is derived from an EMBL/GenBank/DDBJ whole genome shotgun (WGS) entry which is preliminary data.</text>
</comment>
<keyword evidence="3 7" id="KW-0812">Transmembrane</keyword>
<dbReference type="PANTHER" id="PTHR22945">
    <property type="entry name" value="SERPENTINE RECEPTOR, CLASS D DELTA"/>
    <property type="match status" value="1"/>
</dbReference>
<evidence type="ECO:0000256" key="1">
    <source>
        <dbReference type="ARBA" id="ARBA00004141"/>
    </source>
</evidence>
<dbReference type="Proteomes" id="UP001303046">
    <property type="component" value="Unassembled WGS sequence"/>
</dbReference>
<evidence type="ECO:0000256" key="4">
    <source>
        <dbReference type="ARBA" id="ARBA00022989"/>
    </source>
</evidence>
<keyword evidence="5 7" id="KW-0472">Membrane</keyword>
<evidence type="ECO:0000256" key="6">
    <source>
        <dbReference type="SAM" id="MobiDB-lite"/>
    </source>
</evidence>
<dbReference type="PANTHER" id="PTHR22945:SF90">
    <property type="entry name" value="G_PROTEIN_RECEP_F1_2 DOMAIN-CONTAINING PROTEIN"/>
    <property type="match status" value="1"/>
</dbReference>
<name>A0ABR1DU29_NECAM</name>
<evidence type="ECO:0000256" key="3">
    <source>
        <dbReference type="ARBA" id="ARBA00022692"/>
    </source>
</evidence>
<evidence type="ECO:0000256" key="5">
    <source>
        <dbReference type="ARBA" id="ARBA00023136"/>
    </source>
</evidence>
<feature type="compositionally biased region" description="Basic and acidic residues" evidence="6">
    <location>
        <begin position="603"/>
        <end position="618"/>
    </location>
</feature>
<feature type="transmembrane region" description="Helical" evidence="7">
    <location>
        <begin position="191"/>
        <end position="212"/>
    </location>
</feature>
<reference evidence="8 9" key="1">
    <citation type="submission" date="2023-08" db="EMBL/GenBank/DDBJ databases">
        <title>A Necator americanus chromosomal reference genome.</title>
        <authorList>
            <person name="Ilik V."/>
            <person name="Petrzelkova K.J."/>
            <person name="Pardy F."/>
            <person name="Fuh T."/>
            <person name="Niatou-Singa F.S."/>
            <person name="Gouil Q."/>
            <person name="Baker L."/>
            <person name="Ritchie M.E."/>
            <person name="Jex A.R."/>
            <person name="Gazzola D."/>
            <person name="Li H."/>
            <person name="Toshio Fujiwara R."/>
            <person name="Zhan B."/>
            <person name="Aroian R.V."/>
            <person name="Pafco B."/>
            <person name="Schwarz E.M."/>
        </authorList>
    </citation>
    <scope>NUCLEOTIDE SEQUENCE [LARGE SCALE GENOMIC DNA]</scope>
    <source>
        <strain evidence="8 9">Aroian</strain>
        <tissue evidence="8">Whole animal</tissue>
    </source>
</reference>
<feature type="compositionally biased region" description="Polar residues" evidence="6">
    <location>
        <begin position="676"/>
        <end position="691"/>
    </location>
</feature>
<dbReference type="InterPro" id="IPR050920">
    <property type="entry name" value="Nematode_rcpt-like_delta"/>
</dbReference>
<evidence type="ECO:0000256" key="2">
    <source>
        <dbReference type="ARBA" id="ARBA00009166"/>
    </source>
</evidence>
<evidence type="ECO:0000256" key="7">
    <source>
        <dbReference type="SAM" id="Phobius"/>
    </source>
</evidence>
<dbReference type="InterPro" id="IPR019421">
    <property type="entry name" value="7TM_GPCR_serpentine_rcpt_Srd"/>
</dbReference>
<dbReference type="Pfam" id="PF10317">
    <property type="entry name" value="7TM_GPCR_Srd"/>
    <property type="match status" value="1"/>
</dbReference>
<comment type="similarity">
    <text evidence="2">Belongs to the nematode receptor-like protein srd family.</text>
</comment>
<keyword evidence="9" id="KW-1185">Reference proteome</keyword>
<proteinExistence type="inferred from homology"/>
<evidence type="ECO:0008006" key="10">
    <source>
        <dbReference type="Google" id="ProtNLM"/>
    </source>
</evidence>
<feature type="transmembrane region" description="Helical" evidence="7">
    <location>
        <begin position="135"/>
        <end position="156"/>
    </location>
</feature>
<comment type="subcellular location">
    <subcellularLocation>
        <location evidence="1">Membrane</location>
        <topology evidence="1">Multi-pass membrane protein</topology>
    </subcellularLocation>
</comment>
<feature type="transmembrane region" description="Helical" evidence="7">
    <location>
        <begin position="97"/>
        <end position="123"/>
    </location>
</feature>
<evidence type="ECO:0000313" key="8">
    <source>
        <dbReference type="EMBL" id="KAK6753929.1"/>
    </source>
</evidence>
<gene>
    <name evidence="8" type="primary">Necator_chrV.g17906</name>
    <name evidence="8" type="ORF">RB195_013116</name>
</gene>